<name>A0A146JX29_9EUKA</name>
<evidence type="ECO:0000313" key="1">
    <source>
        <dbReference type="EMBL" id="JAP89210.1"/>
    </source>
</evidence>
<reference evidence="1" key="1">
    <citation type="submission" date="2015-07" db="EMBL/GenBank/DDBJ databases">
        <title>Adaptation to a free-living lifestyle via gene acquisitions in the diplomonad Trepomonas sp. PC1.</title>
        <authorList>
            <person name="Xu F."/>
            <person name="Jerlstrom-Hultqvist J."/>
            <person name="Kolisko M."/>
            <person name="Simpson A.G.B."/>
            <person name="Roger A.J."/>
            <person name="Svard S.G."/>
            <person name="Andersson J.O."/>
        </authorList>
    </citation>
    <scope>NUCLEOTIDE SEQUENCE</scope>
    <source>
        <strain evidence="1">PC1</strain>
    </source>
</reference>
<dbReference type="EMBL" id="GDID01007396">
    <property type="protein sequence ID" value="JAP89210.1"/>
    <property type="molecule type" value="Transcribed_RNA"/>
</dbReference>
<dbReference type="AlphaFoldDB" id="A0A146JX29"/>
<feature type="non-terminal residue" evidence="1">
    <location>
        <position position="1"/>
    </location>
</feature>
<proteinExistence type="predicted"/>
<protein>
    <submittedName>
        <fullName evidence="1">Uncharacterized protein</fullName>
    </submittedName>
</protein>
<sequence>FQYVLHMMTEFPEEAPPVLQPEKWDELKISHHMQNILKKIEGFQSKRSVEKTAAERQKYEAQITERKNTIIHEHFEQINECCSQLGYCCTRLQPFQPDIKVKSLKDYLRLNDEKINEEFKKQFGLVIFKKIIALMKVLHFQKKYPKDLISSFIVRMEDQDVQLYANQFTSQFSTEQFTELSKFLLLNETIPPFFVNKQQLQNVENLGEIAKIVHDASQLQLDKVGTIFIKDGKVLSNNEILQFKKMQMDNQFWTLMVRFGQQQEAIVELGKIPEEFEQYLNRNKQVPEFVANQFAGKDPVEIFRLCLGMHPSETVKMQFDPEMQRAIQKVPIWYQNRLEQIAMVTKEFALGEKMEVSVDKIVCPADQLKKLVEDMM</sequence>
<accession>A0A146JX29</accession>
<organism evidence="1">
    <name type="scientific">Trepomonas sp. PC1</name>
    <dbReference type="NCBI Taxonomy" id="1076344"/>
    <lineage>
        <taxon>Eukaryota</taxon>
        <taxon>Metamonada</taxon>
        <taxon>Diplomonadida</taxon>
        <taxon>Hexamitidae</taxon>
        <taxon>Hexamitinae</taxon>
        <taxon>Trepomonas</taxon>
    </lineage>
</organism>
<gene>
    <name evidence="1" type="ORF">TPC1_31295</name>
</gene>